<dbReference type="AlphaFoldDB" id="A0A845Q139"/>
<dbReference type="SUPFAM" id="SSF54211">
    <property type="entry name" value="Ribosomal protein S5 domain 2-like"/>
    <property type="match status" value="1"/>
</dbReference>
<keyword evidence="2" id="KW-1185">Reference proteome</keyword>
<accession>A0A845Q139</accession>
<dbReference type="RefSeq" id="WP_166520288.1">
    <property type="nucleotide sequence ID" value="NZ_JAAABJ010000641.1"/>
</dbReference>
<dbReference type="GO" id="GO:0005840">
    <property type="term" value="C:ribosome"/>
    <property type="evidence" value="ECO:0007669"/>
    <property type="project" value="UniProtKB-KW"/>
</dbReference>
<protein>
    <submittedName>
        <fullName evidence="1">30S ribosomal protein S6</fullName>
    </submittedName>
</protein>
<dbReference type="EMBL" id="JAAABJ010000641">
    <property type="protein sequence ID" value="NAW52040.1"/>
    <property type="molecule type" value="Genomic_DNA"/>
</dbReference>
<reference evidence="1 2" key="1">
    <citation type="submission" date="2019-11" db="EMBL/GenBank/DDBJ databases">
        <title>Characterization of Elizabethkingia argenteiflava sp. nov., isolated from inner surface of Soybean Pods.</title>
        <authorList>
            <person name="Mo S."/>
        </authorList>
    </citation>
    <scope>NUCLEOTIDE SEQUENCE [LARGE SCALE GENOMIC DNA]</scope>
    <source>
        <strain evidence="1 2">YB22</strain>
    </source>
</reference>
<dbReference type="NCBIfam" id="NF040656">
    <property type="entry name" value="GHMP_GYDIA"/>
    <property type="match status" value="1"/>
</dbReference>
<comment type="caution">
    <text evidence="1">The sequence shown here is derived from an EMBL/GenBank/DDBJ whole genome shotgun (WGS) entry which is preliminary data.</text>
</comment>
<dbReference type="InterPro" id="IPR020568">
    <property type="entry name" value="Ribosomal_Su5_D2-typ_SF"/>
</dbReference>
<keyword evidence="1" id="KW-0687">Ribonucleoprotein</keyword>
<dbReference type="Gene3D" id="3.30.230.10">
    <property type="match status" value="1"/>
</dbReference>
<gene>
    <name evidence="1" type="ORF">GNY06_11895</name>
</gene>
<dbReference type="Proteomes" id="UP000553459">
    <property type="component" value="Unassembled WGS sequence"/>
</dbReference>
<keyword evidence="1" id="KW-0689">Ribosomal protein</keyword>
<name>A0A845Q139_9FLAO</name>
<dbReference type="InterPro" id="IPR014721">
    <property type="entry name" value="Ribsml_uS5_D2-typ_fold_subgr"/>
</dbReference>
<evidence type="ECO:0000313" key="2">
    <source>
        <dbReference type="Proteomes" id="UP000553459"/>
    </source>
</evidence>
<evidence type="ECO:0000313" key="1">
    <source>
        <dbReference type="EMBL" id="NAW52040.1"/>
    </source>
</evidence>
<proteinExistence type="predicted"/>
<organism evidence="1 2">
    <name type="scientific">Elizabethkingia argenteiflava</name>
    <dbReference type="NCBI Taxonomy" id="2681556"/>
    <lineage>
        <taxon>Bacteria</taxon>
        <taxon>Pseudomonadati</taxon>
        <taxon>Bacteroidota</taxon>
        <taxon>Flavobacteriia</taxon>
        <taxon>Flavobacteriales</taxon>
        <taxon>Weeksellaceae</taxon>
        <taxon>Elizabethkingia</taxon>
    </lineage>
</organism>
<sequence length="305" mass="35516">MEKQYFFSPGKLLLTSEYFALDGAKALAIPTRLGQELSAESIEDGRSYIYWETYREGRPWLKAWIDYANMKVLETNRDNASEFILKIFHFLKYLASKKLITDTSYRLISHIEFPENFGWGSSSTLINNLSKWAEVDAFVLNDLTLGGSGYDIGVAQEATPILYTRTANEKIVEKISYAPRFKNELLFVHLNRKQDSREGINMYRSKDRSSDLISYFSNLTDQILKENTDLEKFSFLMQKHEEKMSQFLNIPPIKEKFFKNAPSFFKSLGAWGGDFVLTTKFRDYESYFFDNGYPVFFSYRDIISS</sequence>
<dbReference type="InterPro" id="IPR047765">
    <property type="entry name" value="GHMP_GYDIA-like"/>
</dbReference>